<dbReference type="Proteomes" id="UP000507222">
    <property type="component" value="Unassembled WGS sequence"/>
</dbReference>
<evidence type="ECO:0000313" key="4">
    <source>
        <dbReference type="Proteomes" id="UP000507245"/>
    </source>
</evidence>
<dbReference type="EMBL" id="CAEKDK010000006">
    <property type="protein sequence ID" value="CAB4283492.1"/>
    <property type="molecule type" value="Genomic_DNA"/>
</dbReference>
<evidence type="ECO:0000313" key="1">
    <source>
        <dbReference type="EMBL" id="CAB4283492.1"/>
    </source>
</evidence>
<evidence type="ECO:0000313" key="2">
    <source>
        <dbReference type="EMBL" id="CAB4313914.1"/>
    </source>
</evidence>
<reference evidence="2 3" key="2">
    <citation type="submission" date="2020-05" db="EMBL/GenBank/DDBJ databases">
        <authorList>
            <person name="Campoy J."/>
            <person name="Schneeberger K."/>
            <person name="Spophaly S."/>
        </authorList>
    </citation>
    <scope>NUCLEOTIDE SEQUENCE [LARGE SCALE GENOMIC DNA]</scope>
    <source>
        <strain evidence="2">PruArmRojPasFocal</strain>
    </source>
</reference>
<dbReference type="AlphaFoldDB" id="A0A6J5XS98"/>
<evidence type="ECO:0000313" key="3">
    <source>
        <dbReference type="Proteomes" id="UP000507222"/>
    </source>
</evidence>
<proteinExistence type="predicted"/>
<sequence>MHPSSMDEEQVRRPGKVGEARPYEAWLGSSKAAGIIGDLGWVLEARIVGDLGRVLEELGSREHGLKELHSQELEHGLKELRDRDLEHGLKEYCCRDRLECCGRIYWRLRLDSPNLVEYCGRALVRVSRPGFGWRLRPRAGRCPRISCG</sequence>
<dbReference type="EMBL" id="CAEKKB010000006">
    <property type="protein sequence ID" value="CAB4313914.1"/>
    <property type="molecule type" value="Genomic_DNA"/>
</dbReference>
<dbReference type="Proteomes" id="UP000507245">
    <property type="component" value="Unassembled WGS sequence"/>
</dbReference>
<accession>A0A6J5XS98</accession>
<reference evidence="4" key="1">
    <citation type="journal article" date="2020" name="Genome Biol.">
        <title>Gamete binning: chromosome-level and haplotype-resolved genome assembly enabled by high-throughput single-cell sequencing of gamete genomes.</title>
        <authorList>
            <person name="Campoy J.A."/>
            <person name="Sun H."/>
            <person name="Goel M."/>
            <person name="Jiao W.-B."/>
            <person name="Folz-Donahue K."/>
            <person name="Wang N."/>
            <person name="Rubio M."/>
            <person name="Liu C."/>
            <person name="Kukat C."/>
            <person name="Ruiz D."/>
            <person name="Huettel B."/>
            <person name="Schneeberger K."/>
        </authorList>
    </citation>
    <scope>NUCLEOTIDE SEQUENCE [LARGE SCALE GENOMIC DNA]</scope>
    <source>
        <strain evidence="4">cv. Rojo Pasion</strain>
    </source>
</reference>
<keyword evidence="4" id="KW-1185">Reference proteome</keyword>
<name>A0A6J5XS98_PRUAR</name>
<protein>
    <submittedName>
        <fullName evidence="2">Uncharacterized protein</fullName>
    </submittedName>
</protein>
<gene>
    <name evidence="1" type="ORF">CURHAP_LOCUS38081</name>
    <name evidence="2" type="ORF">ORAREDHAP_LOCUS37582</name>
</gene>
<organism evidence="2 4">
    <name type="scientific">Prunus armeniaca</name>
    <name type="common">Apricot</name>
    <name type="synonym">Armeniaca vulgaris</name>
    <dbReference type="NCBI Taxonomy" id="36596"/>
    <lineage>
        <taxon>Eukaryota</taxon>
        <taxon>Viridiplantae</taxon>
        <taxon>Streptophyta</taxon>
        <taxon>Embryophyta</taxon>
        <taxon>Tracheophyta</taxon>
        <taxon>Spermatophyta</taxon>
        <taxon>Magnoliopsida</taxon>
        <taxon>eudicotyledons</taxon>
        <taxon>Gunneridae</taxon>
        <taxon>Pentapetalae</taxon>
        <taxon>rosids</taxon>
        <taxon>fabids</taxon>
        <taxon>Rosales</taxon>
        <taxon>Rosaceae</taxon>
        <taxon>Amygdaloideae</taxon>
        <taxon>Amygdaleae</taxon>
        <taxon>Prunus</taxon>
    </lineage>
</organism>